<evidence type="ECO:0008006" key="4">
    <source>
        <dbReference type="Google" id="ProtNLM"/>
    </source>
</evidence>
<organism evidence="2 3">
    <name type="scientific">Paraburkholderia podalyriae</name>
    <dbReference type="NCBI Taxonomy" id="1938811"/>
    <lineage>
        <taxon>Bacteria</taxon>
        <taxon>Pseudomonadati</taxon>
        <taxon>Pseudomonadota</taxon>
        <taxon>Betaproteobacteria</taxon>
        <taxon>Burkholderiales</taxon>
        <taxon>Burkholderiaceae</taxon>
        <taxon>Paraburkholderia</taxon>
    </lineage>
</organism>
<gene>
    <name evidence="2" type="ORF">F6X42_21845</name>
</gene>
<feature type="compositionally biased region" description="Low complexity" evidence="1">
    <location>
        <begin position="37"/>
        <end position="49"/>
    </location>
</feature>
<evidence type="ECO:0000313" key="3">
    <source>
        <dbReference type="Proteomes" id="UP000736373"/>
    </source>
</evidence>
<name>A0ABR7PS81_9BURK</name>
<dbReference type="EMBL" id="VZQQ01000018">
    <property type="protein sequence ID" value="MBC8749131.1"/>
    <property type="molecule type" value="Genomic_DNA"/>
</dbReference>
<proteinExistence type="predicted"/>
<sequence>MQALQATQPYTAQPAKPAQLPSILGKMFAVQTPIAPPQATATAPAPQTASLNSVFDRLRGTPAQRTQAPAGAVRDGFASWLTNGPRR</sequence>
<protein>
    <recommendedName>
        <fullName evidence="4">Flagellar hook-length control protein FliK</fullName>
    </recommendedName>
</protein>
<evidence type="ECO:0000256" key="1">
    <source>
        <dbReference type="SAM" id="MobiDB-lite"/>
    </source>
</evidence>
<dbReference type="Proteomes" id="UP000736373">
    <property type="component" value="Unassembled WGS sequence"/>
</dbReference>
<accession>A0ABR7PS81</accession>
<evidence type="ECO:0000313" key="2">
    <source>
        <dbReference type="EMBL" id="MBC8749131.1"/>
    </source>
</evidence>
<feature type="region of interest" description="Disordered" evidence="1">
    <location>
        <begin position="37"/>
        <end position="71"/>
    </location>
</feature>
<keyword evidence="3" id="KW-1185">Reference proteome</keyword>
<comment type="caution">
    <text evidence="2">The sequence shown here is derived from an EMBL/GenBank/DDBJ whole genome shotgun (WGS) entry which is preliminary data.</text>
</comment>
<reference evidence="2 3" key="1">
    <citation type="submission" date="2019-09" db="EMBL/GenBank/DDBJ databases">
        <title>Paraburkholderia podalyriae sp. nov., A South African Podalyria-associated rhizobium.</title>
        <authorList>
            <person name="Mavima L."/>
            <person name="Beukes C.W."/>
            <person name="Palmer M."/>
            <person name="De Meyer S.E."/>
            <person name="James E.K."/>
            <person name="Maluk M."/>
            <person name="Avontuur J.R."/>
            <person name="Chan W.Y."/>
            <person name="Venter S.N."/>
            <person name="Steenkamp E.T."/>
        </authorList>
    </citation>
    <scope>NUCLEOTIDE SEQUENCE [LARGE SCALE GENOMIC DNA]</scope>
    <source>
        <strain evidence="2 3">WC7.3b</strain>
    </source>
</reference>